<accession>A0A6B7FW08</accession>
<dbReference type="AlphaFoldDB" id="A0A6B7FW08"/>
<proteinExistence type="predicted"/>
<feature type="compositionally biased region" description="Gly residues" evidence="1">
    <location>
        <begin position="137"/>
        <end position="146"/>
    </location>
</feature>
<evidence type="ECO:0000256" key="2">
    <source>
        <dbReference type="SAM" id="Phobius"/>
    </source>
</evidence>
<evidence type="ECO:0000256" key="1">
    <source>
        <dbReference type="SAM" id="MobiDB-lite"/>
    </source>
</evidence>
<dbReference type="EMBL" id="MH285593">
    <property type="protein sequence ID" value="QBM07783.1"/>
    <property type="molecule type" value="Genomic_DNA"/>
</dbReference>
<name>A0A6B7FW08_MACBL</name>
<feature type="transmembrane region" description="Helical" evidence="2">
    <location>
        <begin position="81"/>
        <end position="98"/>
    </location>
</feature>
<keyword evidence="2" id="KW-0812">Transmembrane</keyword>
<keyword evidence="2" id="KW-1133">Transmembrane helix</keyword>
<reference evidence="3" key="1">
    <citation type="submission" date="2018-05" db="EMBL/GenBank/DDBJ databases">
        <title>Complete mitogenomes of Limecola baltica reveal old and feature-rich doubly uniparental inheritance of mitochondria in Tellinidae.</title>
        <authorList>
            <person name="Smietanka B."/>
            <person name="Lubosny M."/>
            <person name="Lasota R."/>
            <person name="Burzynski A."/>
        </authorList>
    </citation>
    <scope>NUCLEOTIDE SEQUENCE</scope>
    <source>
        <strain evidence="3">M-61-1</strain>
    </source>
</reference>
<protein>
    <submittedName>
        <fullName evidence="3">ORF3</fullName>
    </submittedName>
</protein>
<keyword evidence="3" id="KW-0496">Mitochondrion</keyword>
<geneLocation type="mitochondrion" evidence="3"/>
<organism evidence="3">
    <name type="scientific">Macoma balthica</name>
    <name type="common">Baltic tellin</name>
    <name type="synonym">Limecola balthica</name>
    <dbReference type="NCBI Taxonomy" id="1903275"/>
    <lineage>
        <taxon>Eukaryota</taxon>
        <taxon>Metazoa</taxon>
        <taxon>Spiralia</taxon>
        <taxon>Lophotrochozoa</taxon>
        <taxon>Mollusca</taxon>
        <taxon>Bivalvia</taxon>
        <taxon>Autobranchia</taxon>
        <taxon>Heteroconchia</taxon>
        <taxon>Euheterodonta</taxon>
        <taxon>Imparidentia</taxon>
        <taxon>Neoheterodontei</taxon>
        <taxon>Cardiida</taxon>
        <taxon>Tellinoidea</taxon>
        <taxon>Tellinidae</taxon>
        <taxon>Macoma</taxon>
    </lineage>
</organism>
<evidence type="ECO:0000313" key="3">
    <source>
        <dbReference type="EMBL" id="QBM07783.1"/>
    </source>
</evidence>
<sequence length="156" mass="17345">MWLTVLEAVNSRPVFGGSTLPLRGACIIIVREEVFKISSFAEDPHFISVCILSLMVIVLSVICFFMFFTSEIVKLVFMSKFVKGFLSTLFSAFLRFYFMQGYFFGTPEASEPRVLPSGHKDPNKTPKKSPKKSPKGPRGGNEGGGSSSSARRKLKF</sequence>
<keyword evidence="2" id="KW-0472">Membrane</keyword>
<feature type="transmembrane region" description="Helical" evidence="2">
    <location>
        <begin position="46"/>
        <end position="69"/>
    </location>
</feature>
<feature type="compositionally biased region" description="Basic residues" evidence="1">
    <location>
        <begin position="125"/>
        <end position="135"/>
    </location>
</feature>
<feature type="region of interest" description="Disordered" evidence="1">
    <location>
        <begin position="111"/>
        <end position="156"/>
    </location>
</feature>